<proteinExistence type="predicted"/>
<reference evidence="1" key="1">
    <citation type="journal article" date="2021" name="Proc. Natl. Acad. Sci. U.S.A.">
        <title>A Catalog of Tens of Thousands of Viruses from Human Metagenomes Reveals Hidden Associations with Chronic Diseases.</title>
        <authorList>
            <person name="Tisza M.J."/>
            <person name="Buck C.B."/>
        </authorList>
    </citation>
    <scope>NUCLEOTIDE SEQUENCE</scope>
    <source>
        <strain evidence="1">Ctx9V1</strain>
    </source>
</reference>
<organism evidence="1">
    <name type="scientific">virus sp. ctx9V1</name>
    <dbReference type="NCBI Taxonomy" id="2828001"/>
    <lineage>
        <taxon>Viruses</taxon>
    </lineage>
</organism>
<protein>
    <submittedName>
        <fullName evidence="1">Uncharacterized protein</fullName>
    </submittedName>
</protein>
<name>A0A8S5RCT4_9VIRU</name>
<sequence>MVSSEADKMHDGNIDDAYQNSVEKMFVQANTKEAVYNKLVRSGKSKKEAADIAYSEHKTQKDFEEFRDKYLDENDKARVTKKYQAEYKAYAGKIYDPKAKDPINVADGSAFITDKMCEKLLRSLGLYSNKAK</sequence>
<accession>A0A8S5RCT4</accession>
<evidence type="ECO:0000313" key="1">
    <source>
        <dbReference type="EMBL" id="DAE29192.1"/>
    </source>
</evidence>
<dbReference type="EMBL" id="BK059093">
    <property type="protein sequence ID" value="DAE29192.1"/>
    <property type="molecule type" value="Genomic_DNA"/>
</dbReference>